<protein>
    <submittedName>
        <fullName evidence="1">Uncharacterized protein</fullName>
    </submittedName>
</protein>
<dbReference type="Proteomes" id="UP000028933">
    <property type="component" value="Chromosome"/>
</dbReference>
<dbReference type="STRING" id="1338011.BD94_3137"/>
<dbReference type="RefSeq" id="WP_024566122.1">
    <property type="nucleotide sequence ID" value="NZ_CP007547.1"/>
</dbReference>
<organism evidence="1 2">
    <name type="scientific">Elizabethkingia anophelis NUHP1</name>
    <dbReference type="NCBI Taxonomy" id="1338011"/>
    <lineage>
        <taxon>Bacteria</taxon>
        <taxon>Pseudomonadati</taxon>
        <taxon>Bacteroidota</taxon>
        <taxon>Flavobacteriia</taxon>
        <taxon>Flavobacteriales</taxon>
        <taxon>Weeksellaceae</taxon>
        <taxon>Elizabethkingia</taxon>
    </lineage>
</organism>
<dbReference type="HOGENOM" id="CLU_1324677_0_0_10"/>
<dbReference type="EMBL" id="CP007547">
    <property type="protein sequence ID" value="AIL46912.1"/>
    <property type="molecule type" value="Genomic_DNA"/>
</dbReference>
<dbReference type="eggNOG" id="ENOG502ZRXY">
    <property type="taxonomic scope" value="Bacteria"/>
</dbReference>
<gene>
    <name evidence="1" type="ORF">BD94_3137</name>
</gene>
<sequence length="207" mass="23785">MKNYLIIFVLLSSFAFGQKTPQDLSDFQKIFDQKLKTWKASIPGFSVQNFKAHHNSGFDNIPQEDQSAREFNAFVKNYKNLLIFSPDKKYFIDLYSSSIYYDEKKKKYIAAYDIDSQVDLGDMQNHKNSRIYFTGSSAWIEDAVWIDNDRFILAGIHSDEQSQRIPYIIIGSIKGNSLQAYHCTGKACIQTIGYKAANIGKIKIEDD</sequence>
<evidence type="ECO:0000313" key="1">
    <source>
        <dbReference type="EMBL" id="AIL46912.1"/>
    </source>
</evidence>
<accession>A0A077EHH5</accession>
<reference evidence="1 2" key="1">
    <citation type="journal article" date="2013" name="Lancet">
        <title>First case of E anophelis outbreak in an intensive-care unit.</title>
        <authorList>
            <person name="Teo J."/>
            <person name="Tan S.Y."/>
            <person name="Tay M."/>
            <person name="Ding Y."/>
            <person name="Kjelleberg S."/>
            <person name="Givskov M."/>
            <person name="Lin R.T."/>
            <person name="Yang L."/>
        </authorList>
    </citation>
    <scope>NUCLEOTIDE SEQUENCE [LARGE SCALE GENOMIC DNA]</scope>
    <source>
        <strain evidence="1 2">NUHP1</strain>
    </source>
</reference>
<proteinExistence type="predicted"/>
<name>A0A077EHH5_9FLAO</name>
<dbReference type="KEGG" id="eao:BD94_3137"/>
<dbReference type="AlphaFoldDB" id="A0A077EHH5"/>
<evidence type="ECO:0000313" key="2">
    <source>
        <dbReference type="Proteomes" id="UP000028933"/>
    </source>
</evidence>